<dbReference type="Gene3D" id="1.25.40.10">
    <property type="entry name" value="Tetratricopeptide repeat domain"/>
    <property type="match status" value="1"/>
</dbReference>
<evidence type="ECO:0000256" key="3">
    <source>
        <dbReference type="PROSITE-ProRule" id="PRU00339"/>
    </source>
</evidence>
<dbReference type="PANTHER" id="PTHR11242:SF0">
    <property type="entry name" value="TPR_REGION DOMAIN-CONTAINING PROTEIN"/>
    <property type="match status" value="1"/>
</dbReference>
<dbReference type="OrthoDB" id="313426at2759"/>
<keyword evidence="1" id="KW-0677">Repeat</keyword>
<reference evidence="4 5" key="1">
    <citation type="journal article" date="2015" name="Sci. Rep.">
        <title>Genome of the facultative scuticociliatosis pathogen Pseudocohnilembus persalinus provides insight into its virulence through horizontal gene transfer.</title>
        <authorList>
            <person name="Xiong J."/>
            <person name="Wang G."/>
            <person name="Cheng J."/>
            <person name="Tian M."/>
            <person name="Pan X."/>
            <person name="Warren A."/>
            <person name="Jiang C."/>
            <person name="Yuan D."/>
            <person name="Miao W."/>
        </authorList>
    </citation>
    <scope>NUCLEOTIDE SEQUENCE [LARGE SCALE GENOMIC DNA]</scope>
    <source>
        <strain evidence="4">36N120E</strain>
    </source>
</reference>
<evidence type="ECO:0000256" key="2">
    <source>
        <dbReference type="ARBA" id="ARBA00022803"/>
    </source>
</evidence>
<organism evidence="4 5">
    <name type="scientific">Pseudocohnilembus persalinus</name>
    <name type="common">Ciliate</name>
    <dbReference type="NCBI Taxonomy" id="266149"/>
    <lineage>
        <taxon>Eukaryota</taxon>
        <taxon>Sar</taxon>
        <taxon>Alveolata</taxon>
        <taxon>Ciliophora</taxon>
        <taxon>Intramacronucleata</taxon>
        <taxon>Oligohymenophorea</taxon>
        <taxon>Scuticociliatia</taxon>
        <taxon>Philasterida</taxon>
        <taxon>Pseudocohnilembidae</taxon>
        <taxon>Pseudocohnilembus</taxon>
    </lineage>
</organism>
<accession>A0A0V0QJT6</accession>
<dbReference type="Proteomes" id="UP000054937">
    <property type="component" value="Unassembled WGS sequence"/>
</dbReference>
<dbReference type="SUPFAM" id="SSF48452">
    <property type="entry name" value="TPR-like"/>
    <property type="match status" value="1"/>
</dbReference>
<keyword evidence="5" id="KW-1185">Reference proteome</keyword>
<dbReference type="FunCoup" id="A0A0V0QJT6">
    <property type="interactions" value="22"/>
</dbReference>
<dbReference type="PANTHER" id="PTHR11242">
    <property type="entry name" value="ARYL HYDROCARBON RECEPTOR INTERACTING PROTEIN RELATED"/>
    <property type="match status" value="1"/>
</dbReference>
<name>A0A0V0QJT6_PSEPJ</name>
<dbReference type="PROSITE" id="PS50005">
    <property type="entry name" value="TPR"/>
    <property type="match status" value="1"/>
</dbReference>
<feature type="repeat" description="TPR" evidence="3">
    <location>
        <begin position="300"/>
        <end position="333"/>
    </location>
</feature>
<proteinExistence type="predicted"/>
<dbReference type="InterPro" id="IPR011990">
    <property type="entry name" value="TPR-like_helical_dom_sf"/>
</dbReference>
<evidence type="ECO:0000256" key="1">
    <source>
        <dbReference type="ARBA" id="ARBA00022737"/>
    </source>
</evidence>
<dbReference type="InParanoid" id="A0A0V0QJT6"/>
<comment type="caution">
    <text evidence="4">The sequence shown here is derived from an EMBL/GenBank/DDBJ whole genome shotgun (WGS) entry which is preliminary data.</text>
</comment>
<dbReference type="AlphaFoldDB" id="A0A0V0QJT6"/>
<evidence type="ECO:0000313" key="4">
    <source>
        <dbReference type="EMBL" id="KRX02526.1"/>
    </source>
</evidence>
<dbReference type="EMBL" id="LDAU01000154">
    <property type="protein sequence ID" value="KRX02526.1"/>
    <property type="molecule type" value="Genomic_DNA"/>
</dbReference>
<keyword evidence="2 3" id="KW-0802">TPR repeat</keyword>
<sequence length="405" mass="47713">MAKDEELINKYQIIADMSIQFKVQAYHTCCQILYEESERLSNNFYQVSVGQPYGYNSIHGKYSPLEKSKRNDNQNENFSQSQKDQILTDYKRFLLACNNLKFYLSRKYILKVRDSTIDNYINQIKPVGKNKNNNLNEIDEDEKPIFSKEDKEETRQSIFKIIEESGMEIHDGRAQYGGNYQKLDKEIFVDKLNQKKQNEALYNVIKDYSWDERYNFVYSNKQKGNRLFKKGFYNEAKEIYTEGLIGLVFDSGDKQKDLKMRDELQIPMLLNIATCMIHQDLNGSAVQILEKAIKLNDLNYKTHCKLGQAYTGLVNFERANKHYLKSLELVENLEERQDILKLYKKMRGLQKQQVQKYKKMFENQKQQNESIQQETITDDKINDLSFIQGINVNSVDDQSSSEEDE</sequence>
<protein>
    <submittedName>
        <fullName evidence="4">Uncharacterized protein</fullName>
    </submittedName>
</protein>
<evidence type="ECO:0000313" key="5">
    <source>
        <dbReference type="Proteomes" id="UP000054937"/>
    </source>
</evidence>
<dbReference type="InterPro" id="IPR039663">
    <property type="entry name" value="AIP/AIPL1/TTC9"/>
</dbReference>
<gene>
    <name evidence="4" type="ORF">PPERSA_11866</name>
</gene>
<dbReference type="InterPro" id="IPR019734">
    <property type="entry name" value="TPR_rpt"/>
</dbReference>